<gene>
    <name evidence="1" type="ORF">PoB_001767800</name>
</gene>
<sequence length="102" mass="11479">MKEKRLGNIELGPAERGKTGVEFETVETNKPCLGPRVTGPDFPVRWAIPFSDAMMHVEFIDWERIAETFIEPVGLDLDSKIPIPIDCRSHPTTIKALCCKLQ</sequence>
<dbReference type="AlphaFoldDB" id="A0AAV3Z8V5"/>
<proteinExistence type="predicted"/>
<evidence type="ECO:0000313" key="1">
    <source>
        <dbReference type="EMBL" id="GFN91172.1"/>
    </source>
</evidence>
<comment type="caution">
    <text evidence="1">The sequence shown here is derived from an EMBL/GenBank/DDBJ whole genome shotgun (WGS) entry which is preliminary data.</text>
</comment>
<keyword evidence="2" id="KW-1185">Reference proteome</keyword>
<organism evidence="1 2">
    <name type="scientific">Plakobranchus ocellatus</name>
    <dbReference type="NCBI Taxonomy" id="259542"/>
    <lineage>
        <taxon>Eukaryota</taxon>
        <taxon>Metazoa</taxon>
        <taxon>Spiralia</taxon>
        <taxon>Lophotrochozoa</taxon>
        <taxon>Mollusca</taxon>
        <taxon>Gastropoda</taxon>
        <taxon>Heterobranchia</taxon>
        <taxon>Euthyneura</taxon>
        <taxon>Panpulmonata</taxon>
        <taxon>Sacoglossa</taxon>
        <taxon>Placobranchoidea</taxon>
        <taxon>Plakobranchidae</taxon>
        <taxon>Plakobranchus</taxon>
    </lineage>
</organism>
<protein>
    <submittedName>
        <fullName evidence="1">Uncharacterized protein</fullName>
    </submittedName>
</protein>
<name>A0AAV3Z8V5_9GAST</name>
<dbReference type="EMBL" id="BLXT01002104">
    <property type="protein sequence ID" value="GFN91172.1"/>
    <property type="molecule type" value="Genomic_DNA"/>
</dbReference>
<reference evidence="1 2" key="1">
    <citation type="journal article" date="2021" name="Elife">
        <title>Chloroplast acquisition without the gene transfer in kleptoplastic sea slugs, Plakobranchus ocellatus.</title>
        <authorList>
            <person name="Maeda T."/>
            <person name="Takahashi S."/>
            <person name="Yoshida T."/>
            <person name="Shimamura S."/>
            <person name="Takaki Y."/>
            <person name="Nagai Y."/>
            <person name="Toyoda A."/>
            <person name="Suzuki Y."/>
            <person name="Arimoto A."/>
            <person name="Ishii H."/>
            <person name="Satoh N."/>
            <person name="Nishiyama T."/>
            <person name="Hasebe M."/>
            <person name="Maruyama T."/>
            <person name="Minagawa J."/>
            <person name="Obokata J."/>
            <person name="Shigenobu S."/>
        </authorList>
    </citation>
    <scope>NUCLEOTIDE SEQUENCE [LARGE SCALE GENOMIC DNA]</scope>
</reference>
<accession>A0AAV3Z8V5</accession>
<dbReference type="Proteomes" id="UP000735302">
    <property type="component" value="Unassembled WGS sequence"/>
</dbReference>
<evidence type="ECO:0000313" key="2">
    <source>
        <dbReference type="Proteomes" id="UP000735302"/>
    </source>
</evidence>